<name>A0ABU9JAC0_AEREN</name>
<evidence type="ECO:0000313" key="1">
    <source>
        <dbReference type="EMBL" id="MEL3919303.1"/>
    </source>
</evidence>
<protein>
    <submittedName>
        <fullName evidence="1">Uncharacterized protein</fullName>
    </submittedName>
</protein>
<proteinExistence type="predicted"/>
<sequence length="107" mass="12324">MPVDKNNLRNVVLNSHYIPAVQSIEKYGRYWFSETRPAAYMLSSILENAGMNVILLNYPPRWEFVICVVGNHNRDLLLEIADQRHELIEQGRCFPNQPASHDFPSPG</sequence>
<keyword evidence="2" id="KW-1185">Reference proteome</keyword>
<dbReference type="RefSeq" id="WP_342018296.1">
    <property type="nucleotide sequence ID" value="NZ_JAVTII010000016.1"/>
</dbReference>
<accession>A0ABU9JAC0</accession>
<evidence type="ECO:0000313" key="2">
    <source>
        <dbReference type="Proteomes" id="UP001491613"/>
    </source>
</evidence>
<reference evidence="1 2" key="1">
    <citation type="submission" date="2024-01" db="EMBL/GenBank/DDBJ databases">
        <title>Horizontal gene transfer in Aeromonas trota.</title>
        <authorList>
            <person name="Otero Olarra J.E."/>
            <person name="Perez Valdespino A."/>
        </authorList>
    </citation>
    <scope>NUCLEOTIDE SEQUENCE [LARGE SCALE GENOMIC DNA]</scope>
    <source>
        <strain evidence="1 2">9.1</strain>
    </source>
</reference>
<gene>
    <name evidence="1" type="ORF">V1482_07740</name>
</gene>
<dbReference type="Proteomes" id="UP001491613">
    <property type="component" value="Unassembled WGS sequence"/>
</dbReference>
<comment type="caution">
    <text evidence="1">The sequence shown here is derived from an EMBL/GenBank/DDBJ whole genome shotgun (WGS) entry which is preliminary data.</text>
</comment>
<organism evidence="1 2">
    <name type="scientific">Aeromonas enteropelogenes</name>
    <name type="common">Aeromonas trota</name>
    <dbReference type="NCBI Taxonomy" id="29489"/>
    <lineage>
        <taxon>Bacteria</taxon>
        <taxon>Pseudomonadati</taxon>
        <taxon>Pseudomonadota</taxon>
        <taxon>Gammaproteobacteria</taxon>
        <taxon>Aeromonadales</taxon>
        <taxon>Aeromonadaceae</taxon>
        <taxon>Aeromonas</taxon>
    </lineage>
</organism>
<dbReference type="EMBL" id="JAZDDP010000002">
    <property type="protein sequence ID" value="MEL3919303.1"/>
    <property type="molecule type" value="Genomic_DNA"/>
</dbReference>